<evidence type="ECO:0000313" key="3">
    <source>
        <dbReference type="EMBL" id="UUI65222.1"/>
    </source>
</evidence>
<accession>A0ABY5K433</accession>
<keyword evidence="2" id="KW-0472">Membrane</keyword>
<proteinExistence type="predicted"/>
<evidence type="ECO:0000313" key="4">
    <source>
        <dbReference type="Proteomes" id="UP001317322"/>
    </source>
</evidence>
<keyword evidence="2" id="KW-0812">Transmembrane</keyword>
<evidence type="ECO:0000256" key="1">
    <source>
        <dbReference type="SAM" id="MobiDB-lite"/>
    </source>
</evidence>
<keyword evidence="2" id="KW-1133">Transmembrane helix</keyword>
<dbReference type="EMBL" id="CP101989">
    <property type="protein sequence ID" value="UUI65222.1"/>
    <property type="molecule type" value="Genomic_DNA"/>
</dbReference>
<feature type="transmembrane region" description="Helical" evidence="2">
    <location>
        <begin position="48"/>
        <end position="65"/>
    </location>
</feature>
<feature type="compositionally biased region" description="Low complexity" evidence="1">
    <location>
        <begin position="26"/>
        <end position="41"/>
    </location>
</feature>
<gene>
    <name evidence="3" type="ORF">NP075_00285</name>
</gene>
<dbReference type="RefSeq" id="WP_227563718.1">
    <property type="nucleotide sequence ID" value="NZ_CP101989.1"/>
</dbReference>
<feature type="region of interest" description="Disordered" evidence="1">
    <location>
        <begin position="1"/>
        <end position="42"/>
    </location>
</feature>
<sequence length="122" mass="12398">MAPRGPLRTVELIDDDEPGGSGGAPSSGPASSTSPGPSASPRPYRRRIAVAVVVLLVLAVAVWSADPLTGSAMLLDGRLHVSHASGTVTSDARTDADLVRSVMNMLVVADLAPTEARSTVLG</sequence>
<organism evidence="3 4">
    <name type="scientific">Cellulomonas wangsupingiae</name>
    <dbReference type="NCBI Taxonomy" id="2968085"/>
    <lineage>
        <taxon>Bacteria</taxon>
        <taxon>Bacillati</taxon>
        <taxon>Actinomycetota</taxon>
        <taxon>Actinomycetes</taxon>
        <taxon>Micrococcales</taxon>
        <taxon>Cellulomonadaceae</taxon>
        <taxon>Cellulomonas</taxon>
    </lineage>
</organism>
<name>A0ABY5K433_9CELL</name>
<reference evidence="3 4" key="1">
    <citation type="submission" date="2022-07" db="EMBL/GenBank/DDBJ databases">
        <title>Novel species in genus cellulomonas.</title>
        <authorList>
            <person name="Ye L."/>
        </authorList>
    </citation>
    <scope>NUCLEOTIDE SEQUENCE [LARGE SCALE GENOMIC DNA]</scope>
    <source>
        <strain evidence="4">zg-Y908</strain>
    </source>
</reference>
<evidence type="ECO:0000256" key="2">
    <source>
        <dbReference type="SAM" id="Phobius"/>
    </source>
</evidence>
<dbReference type="Proteomes" id="UP001317322">
    <property type="component" value="Chromosome"/>
</dbReference>
<keyword evidence="4" id="KW-1185">Reference proteome</keyword>
<protein>
    <submittedName>
        <fullName evidence="3">Uncharacterized protein</fullName>
    </submittedName>
</protein>